<evidence type="ECO:0000256" key="3">
    <source>
        <dbReference type="ARBA" id="ARBA00022692"/>
    </source>
</evidence>
<dbReference type="EMBL" id="CP003418">
    <property type="protein sequence ID" value="AFH48209.1"/>
    <property type="molecule type" value="Genomic_DNA"/>
</dbReference>
<keyword evidence="6" id="KW-0472">Membrane</keyword>
<evidence type="ECO:0000256" key="4">
    <source>
        <dbReference type="ARBA" id="ARBA00022729"/>
    </source>
</evidence>
<accession>I0AGV2</accession>
<evidence type="ECO:0000256" key="8">
    <source>
        <dbReference type="NCBIfam" id="TIGR03303"/>
    </source>
</evidence>
<evidence type="ECO:0000259" key="10">
    <source>
        <dbReference type="PROSITE" id="PS51779"/>
    </source>
</evidence>
<keyword evidence="4 9" id="KW-0732">Signal</keyword>
<keyword evidence="12" id="KW-1185">Reference proteome</keyword>
<dbReference type="PATRIC" id="fig|945713.3.peg.496"/>
<evidence type="ECO:0000256" key="7">
    <source>
        <dbReference type="ARBA" id="ARBA00023237"/>
    </source>
</evidence>
<dbReference type="HOGENOM" id="CLU_007664_3_0_10"/>
<feature type="domain" description="POTRA" evidence="10">
    <location>
        <begin position="321"/>
        <end position="404"/>
    </location>
</feature>
<dbReference type="PANTHER" id="PTHR12815:SF47">
    <property type="entry name" value="TRANSLOCATION AND ASSEMBLY MODULE SUBUNIT TAMA"/>
    <property type="match status" value="1"/>
</dbReference>
<name>I0AGV2_IGNAJ</name>
<comment type="subcellular location">
    <subcellularLocation>
        <location evidence="1">Membrane</location>
    </subcellularLocation>
</comment>
<dbReference type="KEGG" id="ial:IALB_0497"/>
<dbReference type="InterPro" id="IPR039910">
    <property type="entry name" value="D15-like"/>
</dbReference>
<keyword evidence="2" id="KW-1134">Transmembrane beta strand</keyword>
<feature type="chain" id="PRO_5003624041" description="Outer membrane protein assembly factor BamA" evidence="9">
    <location>
        <begin position="28"/>
        <end position="833"/>
    </location>
</feature>
<dbReference type="PROSITE" id="PS51779">
    <property type="entry name" value="POTRA"/>
    <property type="match status" value="2"/>
</dbReference>
<evidence type="ECO:0000256" key="2">
    <source>
        <dbReference type="ARBA" id="ARBA00022452"/>
    </source>
</evidence>
<dbReference type="STRING" id="945713.IALB_0497"/>
<feature type="signal peptide" evidence="9">
    <location>
        <begin position="1"/>
        <end position="27"/>
    </location>
</feature>
<organism evidence="11 12">
    <name type="scientific">Ignavibacterium album (strain DSM 19864 / JCM 16511 / NBRC 101810 / Mat9-16)</name>
    <dbReference type="NCBI Taxonomy" id="945713"/>
    <lineage>
        <taxon>Bacteria</taxon>
        <taxon>Pseudomonadati</taxon>
        <taxon>Ignavibacteriota</taxon>
        <taxon>Ignavibacteria</taxon>
        <taxon>Ignavibacteriales</taxon>
        <taxon>Ignavibacteriaceae</taxon>
        <taxon>Ignavibacterium</taxon>
    </lineage>
</organism>
<proteinExistence type="predicted"/>
<dbReference type="AlphaFoldDB" id="I0AGV2"/>
<evidence type="ECO:0000256" key="6">
    <source>
        <dbReference type="ARBA" id="ARBA00023136"/>
    </source>
</evidence>
<dbReference type="OrthoDB" id="9802086at2"/>
<dbReference type="Gene3D" id="3.10.20.310">
    <property type="entry name" value="membrane protein fhac"/>
    <property type="match status" value="5"/>
</dbReference>
<dbReference type="InterPro" id="IPR034746">
    <property type="entry name" value="POTRA"/>
</dbReference>
<evidence type="ECO:0000313" key="11">
    <source>
        <dbReference type="EMBL" id="AFH48209.1"/>
    </source>
</evidence>
<dbReference type="InterPro" id="IPR023707">
    <property type="entry name" value="OM_assembly_BamA"/>
</dbReference>
<keyword evidence="5" id="KW-0677">Repeat</keyword>
<evidence type="ECO:0000256" key="9">
    <source>
        <dbReference type="SAM" id="SignalP"/>
    </source>
</evidence>
<dbReference type="Gene3D" id="2.40.160.50">
    <property type="entry name" value="membrane protein fhac: a member of the omp85/tpsb transporter family"/>
    <property type="match status" value="1"/>
</dbReference>
<dbReference type="Proteomes" id="UP000007394">
    <property type="component" value="Chromosome"/>
</dbReference>
<dbReference type="Pfam" id="PF01103">
    <property type="entry name" value="Omp85"/>
    <property type="match status" value="1"/>
</dbReference>
<reference evidence="11 12" key="1">
    <citation type="journal article" date="2012" name="Front. Microbiol.">
        <title>Complete genome of Ignavibacterium album, a metabolically versatile, flagellated, facultative anaerobe from the phylum Chlorobi.</title>
        <authorList>
            <person name="Liu Z."/>
            <person name="Frigaard N.-U."/>
            <person name="Vogl K."/>
            <person name="Iino T."/>
            <person name="Ohkuma M."/>
            <person name="Overmann J."/>
            <person name="Bryant D.A."/>
        </authorList>
    </citation>
    <scope>NUCLEOTIDE SEQUENCE [LARGE SCALE GENOMIC DNA]</scope>
    <source>
        <strain evidence="12">DSM 19864 / JCM 16511 / NBRC 101810 / Mat9-16</strain>
    </source>
</reference>
<dbReference type="GO" id="GO:0071709">
    <property type="term" value="P:membrane assembly"/>
    <property type="evidence" value="ECO:0007669"/>
    <property type="project" value="InterPro"/>
</dbReference>
<evidence type="ECO:0000256" key="1">
    <source>
        <dbReference type="ARBA" id="ARBA00004370"/>
    </source>
</evidence>
<dbReference type="InterPro" id="IPR010827">
    <property type="entry name" value="BamA/TamA_POTRA"/>
</dbReference>
<dbReference type="PANTHER" id="PTHR12815">
    <property type="entry name" value="SORTING AND ASSEMBLY MACHINERY SAMM50 PROTEIN FAMILY MEMBER"/>
    <property type="match status" value="1"/>
</dbReference>
<dbReference type="eggNOG" id="COG4775">
    <property type="taxonomic scope" value="Bacteria"/>
</dbReference>
<dbReference type="InterPro" id="IPR000184">
    <property type="entry name" value="Bac_surfAg_D15"/>
</dbReference>
<gene>
    <name evidence="11" type="primary">yaeT</name>
    <name evidence="11" type="ordered locus">IALB_0497</name>
</gene>
<keyword evidence="7" id="KW-0998">Cell outer membrane</keyword>
<feature type="domain" description="POTRA" evidence="10">
    <location>
        <begin position="34"/>
        <end position="108"/>
    </location>
</feature>
<dbReference type="RefSeq" id="WP_014559367.1">
    <property type="nucleotide sequence ID" value="NC_017464.1"/>
</dbReference>
<dbReference type="Pfam" id="PF07244">
    <property type="entry name" value="POTRA"/>
    <property type="match status" value="4"/>
</dbReference>
<dbReference type="GO" id="GO:0009279">
    <property type="term" value="C:cell outer membrane"/>
    <property type="evidence" value="ECO:0007669"/>
    <property type="project" value="UniProtKB-UniRule"/>
</dbReference>
<evidence type="ECO:0000313" key="12">
    <source>
        <dbReference type="Proteomes" id="UP000007394"/>
    </source>
</evidence>
<evidence type="ECO:0000256" key="5">
    <source>
        <dbReference type="ARBA" id="ARBA00022737"/>
    </source>
</evidence>
<dbReference type="NCBIfam" id="TIGR03303">
    <property type="entry name" value="OM_YaeT"/>
    <property type="match status" value="1"/>
</dbReference>
<protein>
    <recommendedName>
        <fullName evidence="8">Outer membrane protein assembly factor BamA</fullName>
    </recommendedName>
</protein>
<dbReference type="PIRSF" id="PIRSF006076">
    <property type="entry name" value="OM_assembly_OMP85"/>
    <property type="match status" value="1"/>
</dbReference>
<keyword evidence="3" id="KW-0812">Transmembrane</keyword>
<sequence length="833" mass="95154">MQKNFLLRLVSLFLVLSFIISYQSVFAQGQTKVYKILGITVSGNKTADANAIISASGIKVNDEIQIPGDKTINAIKNLWALNIFKDVQLLIDKEIGDGIFLLIKVEEYPRFERIVFEGNDELSTSDLEKNVTFLRGTVIKPQDIAKLKQKIIKEYEKEGLLSVKIQEKFYNFFSADTTRDEIITRWRNEKDFSDEYEYRYDRGDTKYSDLISRIKDRVIIKFIIEEGEEVRVRKIEFIGNKAFEEGDLKGAMDEISEARWWKFWGSGKFDFENYKKDKQAIVKFYRKNGYRDAAIISDTLIYSNDKKDLTIRMEVYEGPQYKVRNINWVGNTVYPSSILAERLDMAKGDIFDAEKFEKNLRGNEKQTDVSSLYLDNGYLTFNLQPKEIKVAEDSVDIEIRIEERNQFTVNRVDIEGNDKTKEKVIRRELYTIPGDYFNRGLLLRSIQNLANLQYFNVEKLYGAEGIGTKLASDSTVDISFRVEEKSSDYLNASVGYSGAFGFSGAVGITLTNFSIAEPFRLGGGQILSFNWQFGVGSLYRTFTLGFTEPWLFDTPTSVGAEVFDTRQQYVYDLRQTGATIRVGRKLRWPDDFFYVQGRVKYQYNNVLEGQNFYAEGKTNQYTLGALIARKDIDNPIFPSIGSSIQLDAEISGGPFLPGDVDYLKIGFTSEWYRRLFNTNRVTLYTIADLGYIDEIVRGTKIQPFEFYYMGGNGLIIATTSLRGYDDRSVGPKNVDGRVIGGRVMAKFGTELRLAVSIEPIPLYVLAFAEAGNVFESFEKTDIFDLRRSVGFGARLLINPIGLIGFDLGYGFDRKAVNGNDPAWLFHFQFGKGF</sequence>